<dbReference type="GO" id="GO:0016020">
    <property type="term" value="C:membrane"/>
    <property type="evidence" value="ECO:0007669"/>
    <property type="project" value="UniProtKB-SubCell"/>
</dbReference>
<protein>
    <recommendedName>
        <fullName evidence="7">Methylamine utilisation protein MauE domain-containing protein</fullName>
    </recommendedName>
</protein>
<feature type="compositionally biased region" description="Low complexity" evidence="5">
    <location>
        <begin position="192"/>
        <end position="201"/>
    </location>
</feature>
<dbReference type="AlphaFoldDB" id="A0A286E0C0"/>
<evidence type="ECO:0000256" key="1">
    <source>
        <dbReference type="ARBA" id="ARBA00004141"/>
    </source>
</evidence>
<keyword evidence="9" id="KW-1185">Reference proteome</keyword>
<evidence type="ECO:0000256" key="5">
    <source>
        <dbReference type="SAM" id="MobiDB-lite"/>
    </source>
</evidence>
<keyword evidence="3 6" id="KW-1133">Transmembrane helix</keyword>
<evidence type="ECO:0000256" key="4">
    <source>
        <dbReference type="ARBA" id="ARBA00023136"/>
    </source>
</evidence>
<feature type="domain" description="Methylamine utilisation protein MauE" evidence="7">
    <location>
        <begin position="3"/>
        <end position="135"/>
    </location>
</feature>
<dbReference type="RefSeq" id="WP_097232801.1">
    <property type="nucleotide sequence ID" value="NZ_OCNE01000016.1"/>
</dbReference>
<accession>A0A286E0C0</accession>
<proteinExistence type="predicted"/>
<organism evidence="8 9">
    <name type="scientific">Streptomyces zhaozhouensis</name>
    <dbReference type="NCBI Taxonomy" id="1300267"/>
    <lineage>
        <taxon>Bacteria</taxon>
        <taxon>Bacillati</taxon>
        <taxon>Actinomycetota</taxon>
        <taxon>Actinomycetes</taxon>
        <taxon>Kitasatosporales</taxon>
        <taxon>Streptomycetaceae</taxon>
        <taxon>Streptomyces</taxon>
    </lineage>
</organism>
<feature type="transmembrane region" description="Helical" evidence="6">
    <location>
        <begin position="74"/>
        <end position="93"/>
    </location>
</feature>
<dbReference type="Pfam" id="PF07291">
    <property type="entry name" value="MauE"/>
    <property type="match status" value="1"/>
</dbReference>
<evidence type="ECO:0000313" key="9">
    <source>
        <dbReference type="Proteomes" id="UP000219072"/>
    </source>
</evidence>
<name>A0A286E0C0_9ACTN</name>
<evidence type="ECO:0000259" key="7">
    <source>
        <dbReference type="Pfam" id="PF07291"/>
    </source>
</evidence>
<dbReference type="InterPro" id="IPR009908">
    <property type="entry name" value="Methylamine_util_MauE"/>
</dbReference>
<evidence type="ECO:0000256" key="2">
    <source>
        <dbReference type="ARBA" id="ARBA00022692"/>
    </source>
</evidence>
<dbReference type="GO" id="GO:0030416">
    <property type="term" value="P:methylamine metabolic process"/>
    <property type="evidence" value="ECO:0007669"/>
    <property type="project" value="InterPro"/>
</dbReference>
<evidence type="ECO:0000256" key="6">
    <source>
        <dbReference type="SAM" id="Phobius"/>
    </source>
</evidence>
<keyword evidence="4 6" id="KW-0472">Membrane</keyword>
<feature type="region of interest" description="Disordered" evidence="5">
    <location>
        <begin position="175"/>
        <end position="201"/>
    </location>
</feature>
<reference evidence="8 9" key="1">
    <citation type="submission" date="2017-09" db="EMBL/GenBank/DDBJ databases">
        <authorList>
            <person name="Ehlers B."/>
            <person name="Leendertz F.H."/>
        </authorList>
    </citation>
    <scope>NUCLEOTIDE SEQUENCE [LARGE SCALE GENOMIC DNA]</scope>
    <source>
        <strain evidence="8 9">CGMCC 4.7095</strain>
    </source>
</reference>
<dbReference type="OrthoDB" id="4337573at2"/>
<feature type="transmembrane region" description="Helical" evidence="6">
    <location>
        <begin position="119"/>
        <end position="138"/>
    </location>
</feature>
<sequence>MTPLLAAVATGVTLLALLAGCAAHLSRPRTLPDALTAHGLLPRRAVVPAARAVTAAEGLLVLAGTTALLTSERALLAAVLTTATALFTSYALYTRRALAHGRGGPCGCSRAEVPLSGWVVGRAWAFAASALLGAALAAGSAAPPEGAARWAVAALAASALTALLWTLPAAMVSPDAGRQGHHRPPPHPSPARPLAAAEGGR</sequence>
<gene>
    <name evidence="8" type="ORF">SAMN06297387_11691</name>
</gene>
<comment type="subcellular location">
    <subcellularLocation>
        <location evidence="1">Membrane</location>
        <topology evidence="1">Multi-pass membrane protein</topology>
    </subcellularLocation>
</comment>
<dbReference type="EMBL" id="OCNE01000016">
    <property type="protein sequence ID" value="SOD64367.1"/>
    <property type="molecule type" value="Genomic_DNA"/>
</dbReference>
<evidence type="ECO:0000256" key="3">
    <source>
        <dbReference type="ARBA" id="ARBA00022989"/>
    </source>
</evidence>
<evidence type="ECO:0000313" key="8">
    <source>
        <dbReference type="EMBL" id="SOD64367.1"/>
    </source>
</evidence>
<keyword evidence="2 6" id="KW-0812">Transmembrane</keyword>
<dbReference type="Proteomes" id="UP000219072">
    <property type="component" value="Unassembled WGS sequence"/>
</dbReference>
<feature type="transmembrane region" description="Helical" evidence="6">
    <location>
        <begin position="150"/>
        <end position="173"/>
    </location>
</feature>